<evidence type="ECO:0000256" key="1">
    <source>
        <dbReference type="ARBA" id="ARBA00001946"/>
    </source>
</evidence>
<keyword evidence="6" id="KW-0255">Endonuclease</keyword>
<keyword evidence="9" id="KW-0460">Magnesium</keyword>
<evidence type="ECO:0000256" key="5">
    <source>
        <dbReference type="ARBA" id="ARBA00022723"/>
    </source>
</evidence>
<keyword evidence="7" id="KW-0227">DNA damage</keyword>
<dbReference type="GO" id="GO:0016787">
    <property type="term" value="F:hydrolase activity"/>
    <property type="evidence" value="ECO:0007669"/>
    <property type="project" value="UniProtKB-KW"/>
</dbReference>
<keyword evidence="10" id="KW-0233">DNA recombination</keyword>
<evidence type="ECO:0000256" key="9">
    <source>
        <dbReference type="ARBA" id="ARBA00022842"/>
    </source>
</evidence>
<dbReference type="InterPro" id="IPR011856">
    <property type="entry name" value="tRNA_endonuc-like_dom_sf"/>
</dbReference>
<dbReference type="SUPFAM" id="SSF52980">
    <property type="entry name" value="Restriction endonuclease-like"/>
    <property type="match status" value="1"/>
</dbReference>
<evidence type="ECO:0000256" key="11">
    <source>
        <dbReference type="ARBA" id="ARBA00023204"/>
    </source>
</evidence>
<evidence type="ECO:0000256" key="4">
    <source>
        <dbReference type="ARBA" id="ARBA00022722"/>
    </source>
</evidence>
<evidence type="ECO:0000256" key="3">
    <source>
        <dbReference type="ARBA" id="ARBA00022490"/>
    </source>
</evidence>
<evidence type="ECO:0000256" key="13">
    <source>
        <dbReference type="ARBA" id="ARBA00029523"/>
    </source>
</evidence>
<evidence type="ECO:0000256" key="12">
    <source>
        <dbReference type="ARBA" id="ARBA00023447"/>
    </source>
</evidence>
<keyword evidence="8" id="KW-0378">Hydrolase</keyword>
<comment type="cofactor">
    <cofactor evidence="1">
        <name>Mg(2+)</name>
        <dbReference type="ChEBI" id="CHEBI:18420"/>
    </cofactor>
</comment>
<dbReference type="AlphaFoldDB" id="A0AA42DNX2"/>
<name>A0AA42DNX2_9FIRM</name>
<accession>A0AA42DNX2</accession>
<keyword evidence="3" id="KW-0963">Cytoplasm</keyword>
<protein>
    <recommendedName>
        <fullName evidence="13">Holliday junction resolvase RecU</fullName>
    </recommendedName>
</protein>
<keyword evidence="15" id="KW-1185">Reference proteome</keyword>
<dbReference type="Gene3D" id="3.40.1350.10">
    <property type="match status" value="1"/>
</dbReference>
<evidence type="ECO:0000313" key="14">
    <source>
        <dbReference type="EMBL" id="MDA3732360.1"/>
    </source>
</evidence>
<sequence>MANVGKQFEADFKDSIPKDVYCLRLTDSAIGFDVAASTQRFAPKSPYDYVLYKKPMMYALELKSIGTTALSFEGKTPTIKPHQLKNLRKAALHCVAGFIINFRKSNNTYFLSIQAFDEITNYGMFGKKSISELDIVKSGKAVIIPSRIKKVRSSYDLSELFKLAI</sequence>
<organism evidence="14 15">
    <name type="scientific">Holtiella tumoricola</name>
    <dbReference type="NCBI Taxonomy" id="3018743"/>
    <lineage>
        <taxon>Bacteria</taxon>
        <taxon>Bacillati</taxon>
        <taxon>Bacillota</taxon>
        <taxon>Clostridia</taxon>
        <taxon>Lachnospirales</taxon>
        <taxon>Cellulosilyticaceae</taxon>
        <taxon>Holtiella</taxon>
    </lineage>
</organism>
<dbReference type="GO" id="GO:0005737">
    <property type="term" value="C:cytoplasm"/>
    <property type="evidence" value="ECO:0007669"/>
    <property type="project" value="UniProtKB-SubCell"/>
</dbReference>
<keyword evidence="5" id="KW-0479">Metal-binding</keyword>
<dbReference type="Proteomes" id="UP001169242">
    <property type="component" value="Unassembled WGS sequence"/>
</dbReference>
<reference evidence="14" key="1">
    <citation type="journal article" date="2023" name="Int. J. Syst. Evol. Microbiol.">
        <title>&lt;i&gt;Holtiella tumoricola&lt;/i&gt; gen. nov. sp. nov., isolated from a human clinical sample.</title>
        <authorList>
            <person name="Allen-Vercoe E."/>
            <person name="Daigneault M.C."/>
            <person name="Vancuren S.J."/>
            <person name="Cochrane K."/>
            <person name="O'Neal L.L."/>
            <person name="Sankaranarayanan K."/>
            <person name="Lawson P.A."/>
        </authorList>
    </citation>
    <scope>NUCLEOTIDE SEQUENCE</scope>
    <source>
        <strain evidence="14">CC70A</strain>
    </source>
</reference>
<evidence type="ECO:0000256" key="10">
    <source>
        <dbReference type="ARBA" id="ARBA00023172"/>
    </source>
</evidence>
<dbReference type="GO" id="GO:0003676">
    <property type="term" value="F:nucleic acid binding"/>
    <property type="evidence" value="ECO:0007669"/>
    <property type="project" value="InterPro"/>
</dbReference>
<dbReference type="InterPro" id="IPR011335">
    <property type="entry name" value="Restrct_endonuc-II-like"/>
</dbReference>
<evidence type="ECO:0000256" key="2">
    <source>
        <dbReference type="ARBA" id="ARBA00004496"/>
    </source>
</evidence>
<dbReference type="EMBL" id="JAQIFT010000047">
    <property type="protein sequence ID" value="MDA3732360.1"/>
    <property type="molecule type" value="Genomic_DNA"/>
</dbReference>
<comment type="caution">
    <text evidence="14">The sequence shown here is derived from an EMBL/GenBank/DDBJ whole genome shotgun (WGS) entry which is preliminary data.</text>
</comment>
<keyword evidence="4" id="KW-0540">Nuclease</keyword>
<evidence type="ECO:0000313" key="15">
    <source>
        <dbReference type="Proteomes" id="UP001169242"/>
    </source>
</evidence>
<dbReference type="Pfam" id="PF03838">
    <property type="entry name" value="RecU"/>
    <property type="match status" value="1"/>
</dbReference>
<keyword evidence="11" id="KW-0234">DNA repair</keyword>
<evidence type="ECO:0000256" key="8">
    <source>
        <dbReference type="ARBA" id="ARBA00022801"/>
    </source>
</evidence>
<dbReference type="InterPro" id="IPR004612">
    <property type="entry name" value="Resolv_RecU"/>
</dbReference>
<dbReference type="GO" id="GO:0006310">
    <property type="term" value="P:DNA recombination"/>
    <property type="evidence" value="ECO:0007669"/>
    <property type="project" value="UniProtKB-KW"/>
</dbReference>
<dbReference type="GO" id="GO:0006281">
    <property type="term" value="P:DNA repair"/>
    <property type="evidence" value="ECO:0007669"/>
    <property type="project" value="UniProtKB-KW"/>
</dbReference>
<evidence type="ECO:0000256" key="7">
    <source>
        <dbReference type="ARBA" id="ARBA00022763"/>
    </source>
</evidence>
<dbReference type="RefSeq" id="WP_271012540.1">
    <property type="nucleotide sequence ID" value="NZ_JAQIFT010000047.1"/>
</dbReference>
<comment type="similarity">
    <text evidence="12">Belongs to the RecU family.</text>
</comment>
<comment type="subcellular location">
    <subcellularLocation>
        <location evidence="2">Cytoplasm</location>
    </subcellularLocation>
</comment>
<dbReference type="GO" id="GO:0046872">
    <property type="term" value="F:metal ion binding"/>
    <property type="evidence" value="ECO:0007669"/>
    <property type="project" value="UniProtKB-KW"/>
</dbReference>
<gene>
    <name evidence="14" type="ORF">PBV87_12765</name>
</gene>
<dbReference type="GO" id="GO:0004519">
    <property type="term" value="F:endonuclease activity"/>
    <property type="evidence" value="ECO:0007669"/>
    <property type="project" value="UniProtKB-KW"/>
</dbReference>
<evidence type="ECO:0000256" key="6">
    <source>
        <dbReference type="ARBA" id="ARBA00022759"/>
    </source>
</evidence>
<proteinExistence type="inferred from homology"/>